<dbReference type="CDD" id="cd06558">
    <property type="entry name" value="crotonase-like"/>
    <property type="match status" value="1"/>
</dbReference>
<keyword evidence="5" id="KW-0443">Lipid metabolism</keyword>
<dbReference type="EC" id="4.2.1.17" evidence="3"/>
<dbReference type="GO" id="GO:0006635">
    <property type="term" value="P:fatty acid beta-oxidation"/>
    <property type="evidence" value="ECO:0007669"/>
    <property type="project" value="TreeGrafter"/>
</dbReference>
<evidence type="ECO:0000256" key="9">
    <source>
        <dbReference type="ARBA" id="ARBA00068643"/>
    </source>
</evidence>
<keyword evidence="4" id="KW-0276">Fatty acid metabolism</keyword>
<dbReference type="InterPro" id="IPR018376">
    <property type="entry name" value="Enoyl-CoA_hyd/isom_CS"/>
</dbReference>
<evidence type="ECO:0000256" key="5">
    <source>
        <dbReference type="ARBA" id="ARBA00023098"/>
    </source>
</evidence>
<dbReference type="InterPro" id="IPR014748">
    <property type="entry name" value="Enoyl-CoA_hydra_C"/>
</dbReference>
<protein>
    <recommendedName>
        <fullName evidence="9">Probable enoyl-CoA hydratase echA8</fullName>
        <ecNumber evidence="3">4.2.1.17</ecNumber>
    </recommendedName>
</protein>
<evidence type="ECO:0000256" key="1">
    <source>
        <dbReference type="ARBA" id="ARBA00002994"/>
    </source>
</evidence>
<evidence type="ECO:0000313" key="11">
    <source>
        <dbReference type="EMBL" id="GGJ99040.1"/>
    </source>
</evidence>
<evidence type="ECO:0000256" key="2">
    <source>
        <dbReference type="ARBA" id="ARBA00005254"/>
    </source>
</evidence>
<evidence type="ECO:0000256" key="4">
    <source>
        <dbReference type="ARBA" id="ARBA00022832"/>
    </source>
</evidence>
<comment type="catalytic activity">
    <reaction evidence="7">
        <text>a (3S)-3-hydroxyacyl-CoA = a (2E)-enoyl-CoA + H2O</text>
        <dbReference type="Rhea" id="RHEA:16105"/>
        <dbReference type="ChEBI" id="CHEBI:15377"/>
        <dbReference type="ChEBI" id="CHEBI:57318"/>
        <dbReference type="ChEBI" id="CHEBI:58856"/>
        <dbReference type="EC" id="4.2.1.17"/>
    </reaction>
</comment>
<dbReference type="Pfam" id="PF00378">
    <property type="entry name" value="ECH_1"/>
    <property type="match status" value="1"/>
</dbReference>
<dbReference type="GO" id="GO:0004300">
    <property type="term" value="F:enoyl-CoA hydratase activity"/>
    <property type="evidence" value="ECO:0007669"/>
    <property type="project" value="UniProtKB-EC"/>
</dbReference>
<evidence type="ECO:0000256" key="7">
    <source>
        <dbReference type="ARBA" id="ARBA00023709"/>
    </source>
</evidence>
<dbReference type="PANTHER" id="PTHR11941">
    <property type="entry name" value="ENOYL-COA HYDRATASE-RELATED"/>
    <property type="match status" value="1"/>
</dbReference>
<dbReference type="Gene3D" id="1.10.12.10">
    <property type="entry name" value="Lyase 2-enoyl-coa Hydratase, Chain A, domain 2"/>
    <property type="match status" value="1"/>
</dbReference>
<dbReference type="Proteomes" id="UP000637720">
    <property type="component" value="Unassembled WGS sequence"/>
</dbReference>
<name>A0A8J3B753_9BACI</name>
<reference evidence="11" key="1">
    <citation type="journal article" date="2014" name="Int. J. Syst. Evol. Microbiol.">
        <title>Complete genome sequence of Corynebacterium casei LMG S-19264T (=DSM 44701T), isolated from a smear-ripened cheese.</title>
        <authorList>
            <consortium name="US DOE Joint Genome Institute (JGI-PGF)"/>
            <person name="Walter F."/>
            <person name="Albersmeier A."/>
            <person name="Kalinowski J."/>
            <person name="Ruckert C."/>
        </authorList>
    </citation>
    <scope>NUCLEOTIDE SEQUENCE</scope>
    <source>
        <strain evidence="11">JCM 14719</strain>
    </source>
</reference>
<proteinExistence type="inferred from homology"/>
<keyword evidence="6" id="KW-0456">Lyase</keyword>
<dbReference type="InterPro" id="IPR029045">
    <property type="entry name" value="ClpP/crotonase-like_dom_sf"/>
</dbReference>
<dbReference type="AlphaFoldDB" id="A0A8J3B753"/>
<evidence type="ECO:0000313" key="12">
    <source>
        <dbReference type="Proteomes" id="UP000637720"/>
    </source>
</evidence>
<accession>A0A8J3B753</accession>
<evidence type="ECO:0000256" key="8">
    <source>
        <dbReference type="ARBA" id="ARBA00023717"/>
    </source>
</evidence>
<reference evidence="11" key="2">
    <citation type="submission" date="2020-09" db="EMBL/GenBank/DDBJ databases">
        <authorList>
            <person name="Sun Q."/>
            <person name="Ohkuma M."/>
        </authorList>
    </citation>
    <scope>NUCLEOTIDE SEQUENCE</scope>
    <source>
        <strain evidence="11">JCM 14719</strain>
    </source>
</reference>
<dbReference type="FunFam" id="1.10.12.10:FF:000001">
    <property type="entry name" value="Probable enoyl-CoA hydratase, mitochondrial"/>
    <property type="match status" value="1"/>
</dbReference>
<comment type="caution">
    <text evidence="11">The sequence shown here is derived from an EMBL/GenBank/DDBJ whole genome shotgun (WGS) entry which is preliminary data.</text>
</comment>
<dbReference type="PANTHER" id="PTHR11941:SF54">
    <property type="entry name" value="ENOYL-COA HYDRATASE, MITOCHONDRIAL"/>
    <property type="match status" value="1"/>
</dbReference>
<dbReference type="Gene3D" id="3.90.226.10">
    <property type="entry name" value="2-enoyl-CoA Hydratase, Chain A, domain 1"/>
    <property type="match status" value="1"/>
</dbReference>
<evidence type="ECO:0000256" key="3">
    <source>
        <dbReference type="ARBA" id="ARBA00012076"/>
    </source>
</evidence>
<comment type="catalytic activity">
    <reaction evidence="8">
        <text>a 4-saturated-(3S)-3-hydroxyacyl-CoA = a (3E)-enoyl-CoA + H2O</text>
        <dbReference type="Rhea" id="RHEA:20724"/>
        <dbReference type="ChEBI" id="CHEBI:15377"/>
        <dbReference type="ChEBI" id="CHEBI:58521"/>
        <dbReference type="ChEBI" id="CHEBI:137480"/>
        <dbReference type="EC" id="4.2.1.17"/>
    </reaction>
</comment>
<comment type="similarity">
    <text evidence="2 10">Belongs to the enoyl-CoA hydratase/isomerase family.</text>
</comment>
<comment type="function">
    <text evidence="1">Could possibly oxidize fatty acids using specific components.</text>
</comment>
<dbReference type="PROSITE" id="PS00166">
    <property type="entry name" value="ENOYL_COA_HYDRATASE"/>
    <property type="match status" value="1"/>
</dbReference>
<evidence type="ECO:0000256" key="10">
    <source>
        <dbReference type="RuleBase" id="RU003707"/>
    </source>
</evidence>
<gene>
    <name evidence="11" type="ORF">GCM10007043_11330</name>
</gene>
<evidence type="ECO:0000256" key="6">
    <source>
        <dbReference type="ARBA" id="ARBA00023239"/>
    </source>
</evidence>
<sequence length="262" mass="29303">MRVMERAYQHLLVDLSDRVAIIRLNRPEVLNALNLALVDELVDTLERLDRDDAVRCIVLTGNERAFAAGADIMEMAEAGVVEMKRRNQFRVWDRIRWITKPIIAAVNGYALGGGCELAMACDLIIAGENARFGQPEVNLGVMPGAGGTQRLTRLVGKARALEILLTGDPITAEEAYRIGLVNRVVPTEACLDEALRLARRIAEKPPMAVRLIKEAVYKALDTTLQDGMEYERNCFYLLFATEDKAEGMRAFLEKRRPSFKGR</sequence>
<dbReference type="EMBL" id="BMOF01000018">
    <property type="protein sequence ID" value="GGJ99040.1"/>
    <property type="molecule type" value="Genomic_DNA"/>
</dbReference>
<dbReference type="SUPFAM" id="SSF52096">
    <property type="entry name" value="ClpP/crotonase"/>
    <property type="match status" value="1"/>
</dbReference>
<dbReference type="FunFam" id="3.90.226.10:FF:000019">
    <property type="entry name" value="Enoyl-CoA hydratase, mitochondrial"/>
    <property type="match status" value="1"/>
</dbReference>
<dbReference type="InterPro" id="IPR001753">
    <property type="entry name" value="Enoyl-CoA_hydra/iso"/>
</dbReference>
<keyword evidence="12" id="KW-1185">Reference proteome</keyword>
<organism evidence="11 12">
    <name type="scientific">Calditerricola satsumensis</name>
    <dbReference type="NCBI Taxonomy" id="373054"/>
    <lineage>
        <taxon>Bacteria</taxon>
        <taxon>Bacillati</taxon>
        <taxon>Bacillota</taxon>
        <taxon>Bacilli</taxon>
        <taxon>Bacillales</taxon>
        <taxon>Bacillaceae</taxon>
        <taxon>Calditerricola</taxon>
    </lineage>
</organism>